<comment type="caution">
    <text evidence="1">The sequence shown here is derived from an EMBL/GenBank/DDBJ whole genome shotgun (WGS) entry which is preliminary data.</text>
</comment>
<reference evidence="1" key="1">
    <citation type="submission" date="2023-07" db="EMBL/GenBank/DDBJ databases">
        <title>Chromosome-level genome assembly of Artemia franciscana.</title>
        <authorList>
            <person name="Jo E."/>
        </authorList>
    </citation>
    <scope>NUCLEOTIDE SEQUENCE</scope>
    <source>
        <tissue evidence="1">Whole body</tissue>
    </source>
</reference>
<evidence type="ECO:0000313" key="1">
    <source>
        <dbReference type="EMBL" id="KAK2711299.1"/>
    </source>
</evidence>
<proteinExistence type="predicted"/>
<gene>
    <name evidence="1" type="ORF">QYM36_012475</name>
</gene>
<dbReference type="AlphaFoldDB" id="A0AA88L315"/>
<sequence>MQMLINTICNKKYEVQRDVLMQFSKAIILGKTNYTSLVYASANKTFLATLNTKWNEALRRTTNVLKSTPIPALHIETSTTSLPTRRKIFMAKYLLKKRRTGQEEITKNEILMDPYLMDYRFEIHNTTSLVKLLKDFPTNMSPLIIPTDKKKKSRD</sequence>
<name>A0AA88L315_ARTSF</name>
<protein>
    <submittedName>
        <fullName evidence="1">Uncharacterized protein</fullName>
    </submittedName>
</protein>
<organism evidence="1 2">
    <name type="scientific">Artemia franciscana</name>
    <name type="common">Brine shrimp</name>
    <name type="synonym">Artemia sanfranciscana</name>
    <dbReference type="NCBI Taxonomy" id="6661"/>
    <lineage>
        <taxon>Eukaryota</taxon>
        <taxon>Metazoa</taxon>
        <taxon>Ecdysozoa</taxon>
        <taxon>Arthropoda</taxon>
        <taxon>Crustacea</taxon>
        <taxon>Branchiopoda</taxon>
        <taxon>Anostraca</taxon>
        <taxon>Artemiidae</taxon>
        <taxon>Artemia</taxon>
    </lineage>
</organism>
<dbReference type="EMBL" id="JAVRJZ010000016">
    <property type="protein sequence ID" value="KAK2711299.1"/>
    <property type="molecule type" value="Genomic_DNA"/>
</dbReference>
<accession>A0AA88L315</accession>
<dbReference type="Proteomes" id="UP001187531">
    <property type="component" value="Unassembled WGS sequence"/>
</dbReference>
<evidence type="ECO:0000313" key="2">
    <source>
        <dbReference type="Proteomes" id="UP001187531"/>
    </source>
</evidence>
<keyword evidence="2" id="KW-1185">Reference proteome</keyword>